<evidence type="ECO:0000256" key="1">
    <source>
        <dbReference type="SAM" id="MobiDB-lite"/>
    </source>
</evidence>
<sequence length="328" mass="37261">MAKDLVSGPGSIHNKNNGLADKHGGLGPPPLQTELFHVEKQIEIDGVEMGVLENGIPYLTESGLARMCGIDRKVLNRLAINWPDEKLKDRGSAINQMLEQANYLEPGLYLKSEMNGSEVNAYTEPVCMALLEYYAFVTKEPRTEAVNAFRRLARETFRTLIYTAVGYSPEQKMLDSWRHFHDRMDMTVSSVQFGYFSVFKEIAVMIVPMIRAGILISDRVVPDISVGKAWSDYWKTMDFQSTHGERQKYDHEYPLYYPQAKSNPQPSFAYPDSALGEFRAWLVRHYLSSKFPTYLLGQIKKGTVTPAIANKAIEVFSDKRIEAQKSKK</sequence>
<organism evidence="3 4">
    <name type="scientific">Pseudomonas fungipugnans</name>
    <dbReference type="NCBI Taxonomy" id="3024217"/>
    <lineage>
        <taxon>Bacteria</taxon>
        <taxon>Pseudomonadati</taxon>
        <taxon>Pseudomonadota</taxon>
        <taxon>Gammaproteobacteria</taxon>
        <taxon>Pseudomonadales</taxon>
        <taxon>Pseudomonadaceae</taxon>
        <taxon>Pseudomonas</taxon>
    </lineage>
</organism>
<dbReference type="Proteomes" id="UP001159100">
    <property type="component" value="Unassembled WGS sequence"/>
</dbReference>
<proteinExistence type="predicted"/>
<dbReference type="Pfam" id="PF26567">
    <property type="entry name" value="BstA_C"/>
    <property type="match status" value="1"/>
</dbReference>
<evidence type="ECO:0000313" key="4">
    <source>
        <dbReference type="Proteomes" id="UP001159100"/>
    </source>
</evidence>
<dbReference type="EMBL" id="JARBWL010000001">
    <property type="protein sequence ID" value="MDI2590042.1"/>
    <property type="molecule type" value="Genomic_DNA"/>
</dbReference>
<gene>
    <name evidence="3" type="ORF">POF45_01165</name>
</gene>
<dbReference type="InterPro" id="IPR058744">
    <property type="entry name" value="BstA-like_C"/>
</dbReference>
<reference evidence="3 4" key="1">
    <citation type="submission" date="2023-02" db="EMBL/GenBank/DDBJ databases">
        <title>Pseudomonas chrutzelriedensis sp. nov., a potently antifungal strain isolated from moss.</title>
        <authorList>
            <person name="Schnyder A."/>
            <person name="Kalawong R."/>
            <person name="Eberl L."/>
            <person name="Agnoli K."/>
        </authorList>
    </citation>
    <scope>NUCLEOTIDE SEQUENCE [LARGE SCALE GENOMIC DNA]</scope>
    <source>
        <strain evidence="3 4">681</strain>
    </source>
</reference>
<name>A0ABT6QIJ7_9PSED</name>
<dbReference type="RefSeq" id="WP_282314821.1">
    <property type="nucleotide sequence ID" value="NZ_JARBWL010000001.1"/>
</dbReference>
<evidence type="ECO:0000259" key="2">
    <source>
        <dbReference type="Pfam" id="PF26567"/>
    </source>
</evidence>
<feature type="domain" description="BstA-like C-terminal" evidence="2">
    <location>
        <begin position="177"/>
        <end position="300"/>
    </location>
</feature>
<evidence type="ECO:0000313" key="3">
    <source>
        <dbReference type="EMBL" id="MDI2590042.1"/>
    </source>
</evidence>
<comment type="caution">
    <text evidence="3">The sequence shown here is derived from an EMBL/GenBank/DDBJ whole genome shotgun (WGS) entry which is preliminary data.</text>
</comment>
<feature type="region of interest" description="Disordered" evidence="1">
    <location>
        <begin position="1"/>
        <end position="26"/>
    </location>
</feature>
<protein>
    <recommendedName>
        <fullName evidence="2">BstA-like C-terminal domain-containing protein</fullName>
    </recommendedName>
</protein>
<accession>A0ABT6QIJ7</accession>
<keyword evidence="4" id="KW-1185">Reference proteome</keyword>